<dbReference type="NCBIfam" id="NF012200">
    <property type="entry name" value="choice_anch_D"/>
    <property type="match status" value="1"/>
</dbReference>
<evidence type="ECO:0008006" key="4">
    <source>
        <dbReference type="Google" id="ProtNLM"/>
    </source>
</evidence>
<dbReference type="PANTHER" id="PTHR37833:SF1">
    <property type="entry name" value="SIGNAL PEPTIDE PROTEIN"/>
    <property type="match status" value="1"/>
</dbReference>
<protein>
    <recommendedName>
        <fullName evidence="4">DUF1573 domain-containing protein</fullName>
    </recommendedName>
</protein>
<evidence type="ECO:0000313" key="3">
    <source>
        <dbReference type="Proteomes" id="UP000187181"/>
    </source>
</evidence>
<evidence type="ECO:0000256" key="1">
    <source>
        <dbReference type="SAM" id="SignalP"/>
    </source>
</evidence>
<name>A0A1R3WVV9_9BACT</name>
<dbReference type="InterPro" id="IPR013783">
    <property type="entry name" value="Ig-like_fold"/>
</dbReference>
<dbReference type="Pfam" id="PF07610">
    <property type="entry name" value="DUF1573"/>
    <property type="match status" value="2"/>
</dbReference>
<sequence>MHKSLFTSRKISLIRIMNRKFYLLTALSLLLAGFSAQAQAVLKIEKETHDFGTFAEGVIASHDFVVKNVGDKPLVITQVQPSCGCTTPDWTKDPIMPGKTGVIKAAYNSNGRPGPFHKSISIVSNSEQPHGVIFIKGEVGPKDLKTSYTPEQKANSPRLAVGTTSHSFGKLEKGQKAVAKFTIKNTGRQDLVVQGVKSNCNCVTYKVSQPAIKPGQQATLELTYIPTMLKEQNEVVTIVSNDIVMPDLKLTLKANVVESLAQKNMLREGNQPVPFR</sequence>
<feature type="chain" id="PRO_5012865102" description="DUF1573 domain-containing protein" evidence="1">
    <location>
        <begin position="39"/>
        <end position="276"/>
    </location>
</feature>
<dbReference type="Gene3D" id="2.60.40.10">
    <property type="entry name" value="Immunoglobulins"/>
    <property type="match status" value="2"/>
</dbReference>
<gene>
    <name evidence="2" type="ORF">SAMN05444128_1133</name>
</gene>
<organism evidence="2 3">
    <name type="scientific">Pontibacter indicus</name>
    <dbReference type="NCBI Taxonomy" id="1317125"/>
    <lineage>
        <taxon>Bacteria</taxon>
        <taxon>Pseudomonadati</taxon>
        <taxon>Bacteroidota</taxon>
        <taxon>Cytophagia</taxon>
        <taxon>Cytophagales</taxon>
        <taxon>Hymenobacteraceae</taxon>
        <taxon>Pontibacter</taxon>
    </lineage>
</organism>
<dbReference type="STRING" id="1317125.SAMN05444128_1133"/>
<dbReference type="EMBL" id="FTPP01000001">
    <property type="protein sequence ID" value="SIT82531.1"/>
    <property type="molecule type" value="Genomic_DNA"/>
</dbReference>
<evidence type="ECO:0000313" key="2">
    <source>
        <dbReference type="EMBL" id="SIT82531.1"/>
    </source>
</evidence>
<accession>A0A1R3WVV9</accession>
<dbReference type="InterPro" id="IPR011467">
    <property type="entry name" value="DUF1573"/>
</dbReference>
<keyword evidence="1" id="KW-0732">Signal</keyword>
<reference evidence="3" key="1">
    <citation type="submission" date="2017-01" db="EMBL/GenBank/DDBJ databases">
        <authorList>
            <person name="Varghese N."/>
            <person name="Submissions S."/>
        </authorList>
    </citation>
    <scope>NUCLEOTIDE SEQUENCE [LARGE SCALE GENOMIC DNA]</scope>
    <source>
        <strain evidence="3">LP100</strain>
    </source>
</reference>
<dbReference type="Proteomes" id="UP000187181">
    <property type="component" value="Unassembled WGS sequence"/>
</dbReference>
<dbReference type="PANTHER" id="PTHR37833">
    <property type="entry name" value="LIPOPROTEIN-RELATED"/>
    <property type="match status" value="1"/>
</dbReference>
<feature type="signal peptide" evidence="1">
    <location>
        <begin position="1"/>
        <end position="38"/>
    </location>
</feature>
<proteinExistence type="predicted"/>
<keyword evidence="3" id="KW-1185">Reference proteome</keyword>
<dbReference type="AlphaFoldDB" id="A0A1R3WVV9"/>